<evidence type="ECO:0000313" key="3">
    <source>
        <dbReference type="RefSeq" id="XP_034102695.1"/>
    </source>
</evidence>
<feature type="transmembrane region" description="Helical" evidence="1">
    <location>
        <begin position="46"/>
        <end position="68"/>
    </location>
</feature>
<proteinExistence type="predicted"/>
<feature type="transmembrane region" description="Helical" evidence="1">
    <location>
        <begin position="114"/>
        <end position="138"/>
    </location>
</feature>
<feature type="transmembrane region" description="Helical" evidence="1">
    <location>
        <begin position="20"/>
        <end position="39"/>
    </location>
</feature>
<dbReference type="OrthoDB" id="10492344at2759"/>
<name>A0A6P8WW38_DROAB</name>
<evidence type="ECO:0000313" key="2">
    <source>
        <dbReference type="Proteomes" id="UP000515160"/>
    </source>
</evidence>
<dbReference type="RefSeq" id="XP_034102695.1">
    <property type="nucleotide sequence ID" value="XM_034246804.2"/>
</dbReference>
<reference evidence="3" key="1">
    <citation type="submission" date="2025-08" db="UniProtKB">
        <authorList>
            <consortium name="RefSeq"/>
        </authorList>
    </citation>
    <scope>IDENTIFICATION</scope>
    <source>
        <strain evidence="3">15112-1751.03</strain>
        <tissue evidence="3">Whole Adult</tissue>
    </source>
</reference>
<accession>A0A6P8WW38</accession>
<feature type="transmembrane region" description="Helical" evidence="1">
    <location>
        <begin position="80"/>
        <end position="102"/>
    </location>
</feature>
<keyword evidence="1" id="KW-1133">Transmembrane helix</keyword>
<keyword evidence="1" id="KW-0812">Transmembrane</keyword>
<dbReference type="Proteomes" id="UP000515160">
    <property type="component" value="Chromosome 3"/>
</dbReference>
<dbReference type="GeneID" id="117567064"/>
<protein>
    <submittedName>
        <fullName evidence="3">Uncharacterized protein LOC117567064</fullName>
    </submittedName>
</protein>
<sequence>MCVCDWDDIWPNTRLSRWASGYAAILQIVMAILILYQFIHAHQSDVSIWVAIAVFVILLFMAFLLLVGVLMNHRTVLKGFFILFIFVGIATIIFLILNAFQLIDWREGEEHKCWLAYVLCTAFTGIFAFTLVVTFFYIKYLKDAEPL</sequence>
<organism evidence="2 3">
    <name type="scientific">Drosophila albomicans</name>
    <name type="common">Fruit fly</name>
    <dbReference type="NCBI Taxonomy" id="7291"/>
    <lineage>
        <taxon>Eukaryota</taxon>
        <taxon>Metazoa</taxon>
        <taxon>Ecdysozoa</taxon>
        <taxon>Arthropoda</taxon>
        <taxon>Hexapoda</taxon>
        <taxon>Insecta</taxon>
        <taxon>Pterygota</taxon>
        <taxon>Neoptera</taxon>
        <taxon>Endopterygota</taxon>
        <taxon>Diptera</taxon>
        <taxon>Brachycera</taxon>
        <taxon>Muscomorpha</taxon>
        <taxon>Ephydroidea</taxon>
        <taxon>Drosophilidae</taxon>
        <taxon>Drosophila</taxon>
    </lineage>
</organism>
<evidence type="ECO:0000256" key="1">
    <source>
        <dbReference type="SAM" id="Phobius"/>
    </source>
</evidence>
<keyword evidence="2" id="KW-1185">Reference proteome</keyword>
<keyword evidence="1" id="KW-0472">Membrane</keyword>
<dbReference type="AlphaFoldDB" id="A0A6P8WW38"/>
<gene>
    <name evidence="3" type="primary">LOC117567064</name>
</gene>